<dbReference type="Pfam" id="PF06725">
    <property type="entry name" value="3D"/>
    <property type="match status" value="1"/>
</dbReference>
<sequence>MNLRIIATLSCAVAAMFVSSCSTNGAVTGMGKSSSDALVLARVGENAQGFVQPLAPSRSAVPSSKLPKLGRDKHKMPFYHPAQRTRVVRTTAYTHSERDHLAYGPRNAVGTTLKYTSSVRSAAADWSVYPLGTTFRIKGQPYLYVVDDYGSALVGTGTIDIYQPNKKLMKEWGRRYVELTIVRWGDPANSLEVLGSRRGYRHCRAMYAALQHRVSKGLYAKAD</sequence>
<organism evidence="3 4">
    <name type="scientific">Akkermansia massiliensis</name>
    <dbReference type="NCBI Taxonomy" id="2927224"/>
    <lineage>
        <taxon>Bacteria</taxon>
        <taxon>Pseudomonadati</taxon>
        <taxon>Verrucomicrobiota</taxon>
        <taxon>Verrucomicrobiia</taxon>
        <taxon>Verrucomicrobiales</taxon>
        <taxon>Akkermansiaceae</taxon>
        <taxon>Akkermansia</taxon>
    </lineage>
</organism>
<feature type="domain" description="3D" evidence="2">
    <location>
        <begin position="120"/>
        <end position="182"/>
    </location>
</feature>
<dbReference type="SUPFAM" id="SSF50685">
    <property type="entry name" value="Barwin-like endoglucanases"/>
    <property type="match status" value="1"/>
</dbReference>
<gene>
    <name evidence="3" type="ORF">M8N44_11890</name>
</gene>
<protein>
    <submittedName>
        <fullName evidence="3">3D domain-containing protein</fullName>
    </submittedName>
</protein>
<feature type="chain" id="PRO_5046191256" evidence="1">
    <location>
        <begin position="26"/>
        <end position="223"/>
    </location>
</feature>
<evidence type="ECO:0000256" key="1">
    <source>
        <dbReference type="SAM" id="SignalP"/>
    </source>
</evidence>
<dbReference type="CDD" id="cd22784">
    <property type="entry name" value="DPBB_MltA_YuiC-like"/>
    <property type="match status" value="1"/>
</dbReference>
<name>A0ABT0RAN4_9BACT</name>
<accession>A0ABT0RAN4</accession>
<feature type="signal peptide" evidence="1">
    <location>
        <begin position="1"/>
        <end position="25"/>
    </location>
</feature>
<dbReference type="GeneID" id="84024573"/>
<dbReference type="Gene3D" id="2.40.40.10">
    <property type="entry name" value="RlpA-like domain"/>
    <property type="match status" value="1"/>
</dbReference>
<evidence type="ECO:0000259" key="2">
    <source>
        <dbReference type="Pfam" id="PF06725"/>
    </source>
</evidence>
<dbReference type="EMBL" id="JAMGSI010000002">
    <property type="protein sequence ID" value="MCL6658010.1"/>
    <property type="molecule type" value="Genomic_DNA"/>
</dbReference>
<comment type="caution">
    <text evidence="3">The sequence shown here is derived from an EMBL/GenBank/DDBJ whole genome shotgun (WGS) entry which is preliminary data.</text>
</comment>
<dbReference type="Proteomes" id="UP001202031">
    <property type="component" value="Unassembled WGS sequence"/>
</dbReference>
<dbReference type="InterPro" id="IPR010611">
    <property type="entry name" value="3D_dom"/>
</dbReference>
<dbReference type="PROSITE" id="PS51257">
    <property type="entry name" value="PROKAR_LIPOPROTEIN"/>
    <property type="match status" value="1"/>
</dbReference>
<proteinExistence type="predicted"/>
<keyword evidence="4" id="KW-1185">Reference proteome</keyword>
<keyword evidence="1" id="KW-0732">Signal</keyword>
<dbReference type="RefSeq" id="WP_240454353.1">
    <property type="nucleotide sequence ID" value="NZ_CP029701.1"/>
</dbReference>
<reference evidence="3 4" key="1">
    <citation type="submission" date="2022-03" db="EMBL/GenBank/DDBJ databases">
        <title>Taxonomic description of new species and reclassification of some bacterial strains.</title>
        <authorList>
            <person name="Ndongo S."/>
        </authorList>
    </citation>
    <scope>NUCLEOTIDE SEQUENCE [LARGE SCALE GENOMIC DNA]</scope>
    <source>
        <strain evidence="3 4">Marseille-P6666</strain>
    </source>
</reference>
<evidence type="ECO:0000313" key="4">
    <source>
        <dbReference type="Proteomes" id="UP001202031"/>
    </source>
</evidence>
<dbReference type="InterPro" id="IPR036908">
    <property type="entry name" value="RlpA-like_sf"/>
</dbReference>
<evidence type="ECO:0000313" key="3">
    <source>
        <dbReference type="EMBL" id="MCL6658010.1"/>
    </source>
</evidence>